<dbReference type="GO" id="GO:0008270">
    <property type="term" value="F:zinc ion binding"/>
    <property type="evidence" value="ECO:0007669"/>
    <property type="project" value="InterPro"/>
</dbReference>
<evidence type="ECO:0000313" key="5">
    <source>
        <dbReference type="EMBL" id="RTZ83645.1"/>
    </source>
</evidence>
<sequence length="349" mass="38890">MGLLTTTIGAYPKPEYVKLPDWFGNLDTSDPTRGWAEALNAMGDDINSILERGTHEAVNDQVDAGIDIPTDGEITRENYIHYHCRHLEGMDFENLTEKTLRTGNYSSLLPTVRGPVKTRDLFLADDWRRAQEATDKPVKITMPGPLTVADTVVDEYYGNQKDFGKAIAEALNQEVLSLANAGCRHIQIDEPLFARYPERALEFGVENLERAFQNCPDGVTRTAHMCCGYPDVIDAVDYPKAPRESYFQIADAMEDSSVMALSLEDAHRYNDLSLLEHFKTTTIIFGVVAIAKSRVEAVEEIQKRLMDALEHIDANRLIAAPDCGLGILGRELAVQKMKNLCEAAHSIET</sequence>
<dbReference type="InterPro" id="IPR038071">
    <property type="entry name" value="UROD/MetE-like_sf"/>
</dbReference>
<keyword evidence="5" id="KW-0808">Transferase</keyword>
<evidence type="ECO:0000256" key="1">
    <source>
        <dbReference type="ARBA" id="ARBA00001947"/>
    </source>
</evidence>
<comment type="cofactor">
    <cofactor evidence="1">
        <name>Zn(2+)</name>
        <dbReference type="ChEBI" id="CHEBI:29105"/>
    </cofactor>
</comment>
<dbReference type="CDD" id="cd03311">
    <property type="entry name" value="CIMS_C_terminal_like"/>
    <property type="match status" value="1"/>
</dbReference>
<evidence type="ECO:0000259" key="4">
    <source>
        <dbReference type="Pfam" id="PF01717"/>
    </source>
</evidence>
<evidence type="ECO:0000313" key="6">
    <source>
        <dbReference type="Proteomes" id="UP000287176"/>
    </source>
</evidence>
<dbReference type="Pfam" id="PF01717">
    <property type="entry name" value="Meth_synt_2"/>
    <property type="match status" value="1"/>
</dbReference>
<keyword evidence="5" id="KW-0489">Methyltransferase</keyword>
<keyword evidence="2" id="KW-0479">Metal-binding</keyword>
<gene>
    <name evidence="5" type="ORF">DSY94_07910</name>
</gene>
<dbReference type="Proteomes" id="UP000287176">
    <property type="component" value="Unassembled WGS sequence"/>
</dbReference>
<evidence type="ECO:0000256" key="2">
    <source>
        <dbReference type="ARBA" id="ARBA00022723"/>
    </source>
</evidence>
<reference evidence="5 6" key="1">
    <citation type="submission" date="2018-06" db="EMBL/GenBank/DDBJ databases">
        <title>Combined omics and stable isotope probing to characterize newly discovered Mariana Back-Arc vent microbial communities.</title>
        <authorList>
            <person name="Trembath-Reichert E."/>
            <person name="Huber J.A."/>
        </authorList>
    </citation>
    <scope>NUCLEOTIDE SEQUENCE [LARGE SCALE GENOMIC DNA]</scope>
    <source>
        <strain evidence="5">MAG 24</strain>
    </source>
</reference>
<dbReference type="AlphaFoldDB" id="A0A432GJQ1"/>
<dbReference type="GO" id="GO:0009086">
    <property type="term" value="P:methionine biosynthetic process"/>
    <property type="evidence" value="ECO:0007669"/>
    <property type="project" value="InterPro"/>
</dbReference>
<dbReference type="EMBL" id="QNZI01000198">
    <property type="protein sequence ID" value="RTZ83645.1"/>
    <property type="molecule type" value="Genomic_DNA"/>
</dbReference>
<dbReference type="GO" id="GO:0003871">
    <property type="term" value="F:5-methyltetrahydropteroyltriglutamate-homocysteine S-methyltransferase activity"/>
    <property type="evidence" value="ECO:0007669"/>
    <property type="project" value="InterPro"/>
</dbReference>
<dbReference type="InterPro" id="IPR002629">
    <property type="entry name" value="Met_Synth_C/arc"/>
</dbReference>
<evidence type="ECO:0000256" key="3">
    <source>
        <dbReference type="ARBA" id="ARBA00022833"/>
    </source>
</evidence>
<protein>
    <submittedName>
        <fullName evidence="5">5-methyltetrahydropteroyltriglutamate--homocysteine methyltransferase</fullName>
    </submittedName>
</protein>
<dbReference type="SUPFAM" id="SSF51726">
    <property type="entry name" value="UROD/MetE-like"/>
    <property type="match status" value="1"/>
</dbReference>
<dbReference type="GO" id="GO:0032259">
    <property type="term" value="P:methylation"/>
    <property type="evidence" value="ECO:0007669"/>
    <property type="project" value="UniProtKB-KW"/>
</dbReference>
<keyword evidence="3" id="KW-0862">Zinc</keyword>
<comment type="caution">
    <text evidence="5">The sequence shown here is derived from an EMBL/GenBank/DDBJ whole genome shotgun (WGS) entry which is preliminary data.</text>
</comment>
<name>A0A432GJQ1_9DELT</name>
<dbReference type="PANTHER" id="PTHR30519">
    <property type="entry name" value="5-METHYLTETRAHYDROPTEROYLTRIGLUTAMATE--HOMOCYSTEINE METHYLTRANSFERASE"/>
    <property type="match status" value="1"/>
</dbReference>
<accession>A0A432GJQ1</accession>
<organism evidence="5 6">
    <name type="scientific">SAR324 cluster bacterium</name>
    <dbReference type="NCBI Taxonomy" id="2024889"/>
    <lineage>
        <taxon>Bacteria</taxon>
        <taxon>Deltaproteobacteria</taxon>
        <taxon>SAR324 cluster</taxon>
    </lineage>
</organism>
<dbReference type="Gene3D" id="3.20.20.210">
    <property type="match status" value="1"/>
</dbReference>
<feature type="domain" description="Cobalamin-independent methionine synthase MetE C-terminal/archaeal" evidence="4">
    <location>
        <begin position="4"/>
        <end position="345"/>
    </location>
</feature>
<proteinExistence type="predicted"/>